<dbReference type="SUPFAM" id="SSF49464">
    <property type="entry name" value="Carboxypeptidase regulatory domain-like"/>
    <property type="match status" value="1"/>
</dbReference>
<evidence type="ECO:0000313" key="1">
    <source>
        <dbReference type="EMBL" id="CBI00623.1"/>
    </source>
</evidence>
<gene>
    <name evidence="1" type="ORF">CARN3_0172</name>
</gene>
<dbReference type="AlphaFoldDB" id="E6Q0B4"/>
<evidence type="ECO:0008006" key="2">
    <source>
        <dbReference type="Google" id="ProtNLM"/>
    </source>
</evidence>
<proteinExistence type="predicted"/>
<accession>E6Q0B4</accession>
<comment type="caution">
    <text evidence="1">The sequence shown here is derived from an EMBL/GenBank/DDBJ whole genome shotgun (WGS) entry which is preliminary data.</text>
</comment>
<protein>
    <recommendedName>
        <fullName evidence="2">Carboxypeptidase regulatory-like domain-containing protein</fullName>
    </recommendedName>
</protein>
<dbReference type="Gene3D" id="2.60.40.1120">
    <property type="entry name" value="Carboxypeptidase-like, regulatory domain"/>
    <property type="match status" value="1"/>
</dbReference>
<dbReference type="EMBL" id="CABN01000156">
    <property type="protein sequence ID" value="CBI00623.1"/>
    <property type="molecule type" value="Genomic_DNA"/>
</dbReference>
<dbReference type="Pfam" id="PF13620">
    <property type="entry name" value="CarboxypepD_reg"/>
    <property type="match status" value="1"/>
</dbReference>
<organism evidence="1">
    <name type="scientific">mine drainage metagenome</name>
    <dbReference type="NCBI Taxonomy" id="410659"/>
    <lineage>
        <taxon>unclassified sequences</taxon>
        <taxon>metagenomes</taxon>
        <taxon>ecological metagenomes</taxon>
    </lineage>
</organism>
<reference evidence="1" key="1">
    <citation type="submission" date="2009-10" db="EMBL/GenBank/DDBJ databases">
        <title>Diversity of trophic interactions inside an arsenic-rich microbial ecosystem.</title>
        <authorList>
            <person name="Bertin P.N."/>
            <person name="Heinrich-Salmeron A."/>
            <person name="Pelletier E."/>
            <person name="Goulhen-Chollet F."/>
            <person name="Arsene-Ploetze F."/>
            <person name="Gallien S."/>
            <person name="Calteau A."/>
            <person name="Vallenet D."/>
            <person name="Casiot C."/>
            <person name="Chane-Woon-Ming B."/>
            <person name="Giloteaux L."/>
            <person name="Barakat M."/>
            <person name="Bonnefoy V."/>
            <person name="Bruneel O."/>
            <person name="Chandler M."/>
            <person name="Cleiss J."/>
            <person name="Duran R."/>
            <person name="Elbaz-Poulichet F."/>
            <person name="Fonknechten N."/>
            <person name="Lauga B."/>
            <person name="Mornico D."/>
            <person name="Ortet P."/>
            <person name="Schaeffer C."/>
            <person name="Siguier P."/>
            <person name="Alexander Thil Smith A."/>
            <person name="Van Dorsselaer A."/>
            <person name="Weissenbach J."/>
            <person name="Medigue C."/>
            <person name="Le Paslier D."/>
        </authorList>
    </citation>
    <scope>NUCLEOTIDE SEQUENCE</scope>
</reference>
<name>E6Q0B4_9ZZZZ</name>
<dbReference type="InterPro" id="IPR008969">
    <property type="entry name" value="CarboxyPept-like_regulatory"/>
</dbReference>
<sequence length="130" mass="14136">MNLPTGKHPFRLAAITVAALGLFAPAIPFSAVLLAPPAAQAQNFGQRSVAGKVVDDRESPVSDATVFLKDLKTKSVRSFTSTDDGSFRFAQVGMVDDYEVWAEKGKLKSSVKSISSFDSRKELNFELKLR</sequence>